<keyword evidence="2 6" id="KW-0349">Heme</keyword>
<feature type="signal peptide" evidence="7">
    <location>
        <begin position="1"/>
        <end position="25"/>
    </location>
</feature>
<evidence type="ECO:0000256" key="5">
    <source>
        <dbReference type="ARBA" id="ARBA00023004"/>
    </source>
</evidence>
<evidence type="ECO:0000259" key="8">
    <source>
        <dbReference type="PROSITE" id="PS51007"/>
    </source>
</evidence>
<keyword evidence="3 6" id="KW-0479">Metal-binding</keyword>
<dbReference type="SUPFAM" id="SSF46626">
    <property type="entry name" value="Cytochrome c"/>
    <property type="match status" value="1"/>
</dbReference>
<dbReference type="PROSITE" id="PS51007">
    <property type="entry name" value="CYTC"/>
    <property type="match status" value="1"/>
</dbReference>
<dbReference type="PRINTS" id="PR00605">
    <property type="entry name" value="CYTCHROMECIC"/>
</dbReference>
<evidence type="ECO:0000256" key="2">
    <source>
        <dbReference type="ARBA" id="ARBA00022617"/>
    </source>
</evidence>
<protein>
    <submittedName>
        <fullName evidence="9">C-type cytochrome</fullName>
    </submittedName>
</protein>
<evidence type="ECO:0000256" key="7">
    <source>
        <dbReference type="SAM" id="SignalP"/>
    </source>
</evidence>
<keyword evidence="1" id="KW-0813">Transport</keyword>
<keyword evidence="7" id="KW-0732">Signal</keyword>
<evidence type="ECO:0000256" key="4">
    <source>
        <dbReference type="ARBA" id="ARBA00022982"/>
    </source>
</evidence>
<gene>
    <name evidence="9" type="ORF">ENV52_02785</name>
</gene>
<dbReference type="PROSITE" id="PS51257">
    <property type="entry name" value="PROKAR_LIPOPROTEIN"/>
    <property type="match status" value="1"/>
</dbReference>
<feature type="domain" description="Cytochrome c" evidence="8">
    <location>
        <begin position="35"/>
        <end position="117"/>
    </location>
</feature>
<keyword evidence="5 6" id="KW-0408">Iron</keyword>
<dbReference type="GO" id="GO:0020037">
    <property type="term" value="F:heme binding"/>
    <property type="evidence" value="ECO:0007669"/>
    <property type="project" value="InterPro"/>
</dbReference>
<dbReference type="PANTHER" id="PTHR35008:SF4">
    <property type="entry name" value="BLL4482 PROTEIN"/>
    <property type="match status" value="1"/>
</dbReference>
<organism evidence="9">
    <name type="scientific">Desulfobacca acetoxidans</name>
    <dbReference type="NCBI Taxonomy" id="60893"/>
    <lineage>
        <taxon>Bacteria</taxon>
        <taxon>Pseudomonadati</taxon>
        <taxon>Thermodesulfobacteriota</taxon>
        <taxon>Desulfobaccia</taxon>
        <taxon>Desulfobaccales</taxon>
        <taxon>Desulfobaccaceae</taxon>
        <taxon>Desulfobacca</taxon>
    </lineage>
</organism>
<accession>A0A7V6DP14</accession>
<dbReference type="PANTHER" id="PTHR35008">
    <property type="entry name" value="BLL4482 PROTEIN-RELATED"/>
    <property type="match status" value="1"/>
</dbReference>
<dbReference type="AlphaFoldDB" id="A0A7V6DP14"/>
<dbReference type="Pfam" id="PF13442">
    <property type="entry name" value="Cytochrome_CBB3"/>
    <property type="match status" value="1"/>
</dbReference>
<keyword evidence="4" id="KW-0249">Electron transport</keyword>
<evidence type="ECO:0000256" key="1">
    <source>
        <dbReference type="ARBA" id="ARBA00022448"/>
    </source>
</evidence>
<proteinExistence type="predicted"/>
<dbReference type="GO" id="GO:0009055">
    <property type="term" value="F:electron transfer activity"/>
    <property type="evidence" value="ECO:0007669"/>
    <property type="project" value="InterPro"/>
</dbReference>
<dbReference type="Gene3D" id="1.10.760.10">
    <property type="entry name" value="Cytochrome c-like domain"/>
    <property type="match status" value="1"/>
</dbReference>
<dbReference type="InterPro" id="IPR009056">
    <property type="entry name" value="Cyt_c-like_dom"/>
</dbReference>
<evidence type="ECO:0000313" key="9">
    <source>
        <dbReference type="EMBL" id="HHS28611.1"/>
    </source>
</evidence>
<reference evidence="9" key="1">
    <citation type="journal article" date="2020" name="mSystems">
        <title>Genome- and Community-Level Interaction Insights into Carbon Utilization and Element Cycling Functions of Hydrothermarchaeota in Hydrothermal Sediment.</title>
        <authorList>
            <person name="Zhou Z."/>
            <person name="Liu Y."/>
            <person name="Xu W."/>
            <person name="Pan J."/>
            <person name="Luo Z.H."/>
            <person name="Li M."/>
        </authorList>
    </citation>
    <scope>NUCLEOTIDE SEQUENCE [LARGE SCALE GENOMIC DNA]</scope>
    <source>
        <strain evidence="9">SpSt-767</strain>
    </source>
</reference>
<dbReference type="InterPro" id="IPR051459">
    <property type="entry name" value="Cytochrome_c-type_DH"/>
</dbReference>
<evidence type="ECO:0000256" key="6">
    <source>
        <dbReference type="PROSITE-ProRule" id="PRU00433"/>
    </source>
</evidence>
<sequence length="135" mass="14507">MRIPAFFWQWPVSACVCLTIMAAAACPGCAPGTAPSFEQGKQIYQNDCQACHGDEGGGVLYRQTVLNGSASVTGNPDRVIAVILFGKDGEQGSMPGWNLKLTDQEVAAVVTYIRQAWSNRADPVTTEMVARVRGR</sequence>
<evidence type="ECO:0000256" key="3">
    <source>
        <dbReference type="ARBA" id="ARBA00022723"/>
    </source>
</evidence>
<name>A0A7V6DP14_9BACT</name>
<dbReference type="EMBL" id="DTGR01000043">
    <property type="protein sequence ID" value="HHS28611.1"/>
    <property type="molecule type" value="Genomic_DNA"/>
</dbReference>
<dbReference type="InterPro" id="IPR036909">
    <property type="entry name" value="Cyt_c-like_dom_sf"/>
</dbReference>
<comment type="caution">
    <text evidence="9">The sequence shown here is derived from an EMBL/GenBank/DDBJ whole genome shotgun (WGS) entry which is preliminary data.</text>
</comment>
<dbReference type="GO" id="GO:0005506">
    <property type="term" value="F:iron ion binding"/>
    <property type="evidence" value="ECO:0007669"/>
    <property type="project" value="InterPro"/>
</dbReference>
<feature type="chain" id="PRO_5031546012" evidence="7">
    <location>
        <begin position="26"/>
        <end position="135"/>
    </location>
</feature>
<dbReference type="InterPro" id="IPR008168">
    <property type="entry name" value="Cyt_C_IC"/>
</dbReference>